<dbReference type="Gene3D" id="3.20.20.300">
    <property type="entry name" value="Glycoside hydrolase, family 3, N-terminal domain"/>
    <property type="match status" value="1"/>
</dbReference>
<dbReference type="InterPro" id="IPR050288">
    <property type="entry name" value="Cellulose_deg_GH3"/>
</dbReference>
<dbReference type="Pfam" id="PF00933">
    <property type="entry name" value="Glyco_hydro_3"/>
    <property type="match status" value="1"/>
</dbReference>
<feature type="domain" description="Fibronectin type III-like" evidence="3">
    <location>
        <begin position="655"/>
        <end position="724"/>
    </location>
</feature>
<sequence>MALTTTDRARVDALLAEMPLSAKLAQLVGAWIGIDSTTGAVAPAQNENMPTSPDWETLARTGLGHITRLYGTRPLDPTDGRTALRRMQSELRRESGIGAIAHEECLTGVATWKATTFPSPPAYGATWDPELIAEVGSAIAASMRALEVHQGLAPLLDVVTDARWGRVEECFGEDPYLVGTLGTAYVRGLEEGGIVATLKHFVAYPASQGGRNLGPVHMGPRELTELLLYPFEMALREGGARAVMPSYSEIDGMPVHGDPALLTTLLREKWGFTGTVVADYFGVNFLQTLHAVSGSKRASAERALLAGLDIELPNADCYPALDTPDLDPEVLAAIDRSVRRVLELKAELGLLDEPTELSDEPVDLNPPAHAALARRVAEESVILLANDGALPLAAPGRIAVIGPNADTAAALLGDYSFTNHVEVHHPDVEPGLTMATILEALRAELDGGTAITHAAGCDVREPGRDGFPEAVRAAQAADVAVMVMGDRAGLFGRGTVGEGCDVDDLELPGEQRALIEAVLETGTPVVLVLVTGRPYALEWAAGRCAAIVQAWFPGQEGASAVAGVLSGRLNPSGRTTLSFPRSAGMMPTTYRHVRLAGKVGVTNLDPTPVFPFGHGLSYTSFERTDLRLSTSEIATDGTVDVSVRVTNTGDRAGVDVVQLYLHDVVAPVTRPEVALLGYARVELAPGESRDVTFQVAADRLAWVGADLEWTVAAHRASLSVGASSGDLTLTAPLTVTGPTRTLGHDRVLLTPVTTA</sequence>
<reference evidence="4 5" key="1">
    <citation type="submission" date="2019-07" db="EMBL/GenBank/DDBJ databases">
        <title>Whole genome shotgun sequence of Actinotalea fermentans NBRC 105374.</title>
        <authorList>
            <person name="Hosoyama A."/>
            <person name="Uohara A."/>
            <person name="Ohji S."/>
            <person name="Ichikawa N."/>
        </authorList>
    </citation>
    <scope>NUCLEOTIDE SEQUENCE [LARGE SCALE GENOMIC DNA]</scope>
    <source>
        <strain evidence="4 5">NBRC 105374</strain>
    </source>
</reference>
<dbReference type="Proteomes" id="UP000321484">
    <property type="component" value="Unassembled WGS sequence"/>
</dbReference>
<dbReference type="PRINTS" id="PR00133">
    <property type="entry name" value="GLHYDRLASE3"/>
</dbReference>
<dbReference type="PANTHER" id="PTHR42715">
    <property type="entry name" value="BETA-GLUCOSIDASE"/>
    <property type="match status" value="1"/>
</dbReference>
<dbReference type="InterPro" id="IPR026891">
    <property type="entry name" value="Fn3-like"/>
</dbReference>
<dbReference type="RefSeq" id="WP_034246010.1">
    <property type="nucleotide sequence ID" value="NZ_BJYK01000001.1"/>
</dbReference>
<evidence type="ECO:0000313" key="4">
    <source>
        <dbReference type="EMBL" id="GEN79422.1"/>
    </source>
</evidence>
<dbReference type="InterPro" id="IPR017853">
    <property type="entry name" value="GH"/>
</dbReference>
<dbReference type="GO" id="GO:0005975">
    <property type="term" value="P:carbohydrate metabolic process"/>
    <property type="evidence" value="ECO:0007669"/>
    <property type="project" value="InterPro"/>
</dbReference>
<accession>A0A511YW60</accession>
<dbReference type="InterPro" id="IPR001764">
    <property type="entry name" value="Glyco_hydro_3_N"/>
</dbReference>
<protein>
    <submittedName>
        <fullName evidence="4">Beta-glucosidase</fullName>
    </submittedName>
</protein>
<dbReference type="Gene3D" id="3.40.50.1700">
    <property type="entry name" value="Glycoside hydrolase family 3 C-terminal domain"/>
    <property type="match status" value="1"/>
</dbReference>
<comment type="caution">
    <text evidence="4">The sequence shown here is derived from an EMBL/GenBank/DDBJ whole genome shotgun (WGS) entry which is preliminary data.</text>
</comment>
<dbReference type="OrthoDB" id="3187562at2"/>
<name>A0A511YW60_9CELL</name>
<gene>
    <name evidence="4" type="ORF">AFE02nite_11560</name>
</gene>
<evidence type="ECO:0000259" key="3">
    <source>
        <dbReference type="SMART" id="SM01217"/>
    </source>
</evidence>
<dbReference type="InterPro" id="IPR036962">
    <property type="entry name" value="Glyco_hydro_3_N_sf"/>
</dbReference>
<organism evidence="4 5">
    <name type="scientific">Actinotalea fermentans</name>
    <dbReference type="NCBI Taxonomy" id="43671"/>
    <lineage>
        <taxon>Bacteria</taxon>
        <taxon>Bacillati</taxon>
        <taxon>Actinomycetota</taxon>
        <taxon>Actinomycetes</taxon>
        <taxon>Micrococcales</taxon>
        <taxon>Cellulomonadaceae</taxon>
        <taxon>Actinotalea</taxon>
    </lineage>
</organism>
<dbReference type="Gene3D" id="2.60.40.10">
    <property type="entry name" value="Immunoglobulins"/>
    <property type="match status" value="1"/>
</dbReference>
<dbReference type="InterPro" id="IPR002772">
    <property type="entry name" value="Glyco_hydro_3_C"/>
</dbReference>
<dbReference type="SMART" id="SM01217">
    <property type="entry name" value="Fn3_like"/>
    <property type="match status" value="1"/>
</dbReference>
<dbReference type="AlphaFoldDB" id="A0A511YW60"/>
<dbReference type="PANTHER" id="PTHR42715:SF10">
    <property type="entry name" value="BETA-GLUCOSIDASE"/>
    <property type="match status" value="1"/>
</dbReference>
<comment type="similarity">
    <text evidence="1">Belongs to the glycosyl hydrolase 3 family.</text>
</comment>
<dbReference type="EMBL" id="BJYK01000001">
    <property type="protein sequence ID" value="GEN79422.1"/>
    <property type="molecule type" value="Genomic_DNA"/>
</dbReference>
<evidence type="ECO:0000256" key="2">
    <source>
        <dbReference type="ARBA" id="ARBA00022801"/>
    </source>
</evidence>
<dbReference type="SUPFAM" id="SSF51445">
    <property type="entry name" value="(Trans)glycosidases"/>
    <property type="match status" value="1"/>
</dbReference>
<keyword evidence="2" id="KW-0378">Hydrolase</keyword>
<dbReference type="SUPFAM" id="SSF52279">
    <property type="entry name" value="Beta-D-glucan exohydrolase, C-terminal domain"/>
    <property type="match status" value="1"/>
</dbReference>
<evidence type="ECO:0000256" key="1">
    <source>
        <dbReference type="ARBA" id="ARBA00005336"/>
    </source>
</evidence>
<keyword evidence="5" id="KW-1185">Reference proteome</keyword>
<dbReference type="Pfam" id="PF14310">
    <property type="entry name" value="Fn3-like"/>
    <property type="match status" value="1"/>
</dbReference>
<dbReference type="GO" id="GO:0004553">
    <property type="term" value="F:hydrolase activity, hydrolyzing O-glycosyl compounds"/>
    <property type="evidence" value="ECO:0007669"/>
    <property type="project" value="InterPro"/>
</dbReference>
<dbReference type="InterPro" id="IPR036881">
    <property type="entry name" value="Glyco_hydro_3_C_sf"/>
</dbReference>
<dbReference type="InterPro" id="IPR013783">
    <property type="entry name" value="Ig-like_fold"/>
</dbReference>
<evidence type="ECO:0000313" key="5">
    <source>
        <dbReference type="Proteomes" id="UP000321484"/>
    </source>
</evidence>
<proteinExistence type="inferred from homology"/>
<dbReference type="Pfam" id="PF01915">
    <property type="entry name" value="Glyco_hydro_3_C"/>
    <property type="match status" value="1"/>
</dbReference>